<dbReference type="AlphaFoldDB" id="A0A6N9TUQ5"/>
<keyword evidence="1" id="KW-0808">Transferase</keyword>
<proteinExistence type="predicted"/>
<protein>
    <submittedName>
        <fullName evidence="3">Anti-sigma regulatory factor</fullName>
    </submittedName>
</protein>
<reference evidence="3 4" key="1">
    <citation type="submission" date="2020-02" db="EMBL/GenBank/DDBJ databases">
        <title>Comparative genomics of sulfur disproportionating microorganisms.</title>
        <authorList>
            <person name="Ward L.M."/>
            <person name="Bertran E."/>
            <person name="Johnston D.T."/>
        </authorList>
    </citation>
    <scope>NUCLEOTIDE SEQUENCE [LARGE SCALE GENOMIC DNA]</scope>
    <source>
        <strain evidence="3 4">DSM 100025</strain>
    </source>
</reference>
<comment type="caution">
    <text evidence="3">The sequence shown here is derived from an EMBL/GenBank/DDBJ whole genome shotgun (WGS) entry which is preliminary data.</text>
</comment>
<dbReference type="InterPro" id="IPR050267">
    <property type="entry name" value="Anti-sigma-factor_SerPK"/>
</dbReference>
<dbReference type="GO" id="GO:0004674">
    <property type="term" value="F:protein serine/threonine kinase activity"/>
    <property type="evidence" value="ECO:0007669"/>
    <property type="project" value="UniProtKB-KW"/>
</dbReference>
<dbReference type="InterPro" id="IPR036890">
    <property type="entry name" value="HATPase_C_sf"/>
</dbReference>
<dbReference type="InterPro" id="IPR003594">
    <property type="entry name" value="HATPase_dom"/>
</dbReference>
<sequence>MTRRRLDPLGLSPAPNRPVLEEVPVRREADVAVARRVTDEMAARLGFPERRRAEAVLVASELATNLVVHHAEDGLVRVFGLGGPGPPLITVAALDRGPGIPDLAAVLRDGTSSDQGLGAGLGTVFRLADRAALCSGSTGPAPCPCPGGRPFSGTLVAAELSAAPARPRDAASGAGIETAVLLRPGPARGGALFYAEEVRPGSVTVQVGLRPERASTAPPPGWILELGGVAFRLRMPPEGRLFVVDGAGCRRVPPGRGPVAPAPGAGTALAVTGLPLEPSDIVPAARAAPPLIVAQAFFPRAEAPPLHPSGLLVVRWET</sequence>
<feature type="domain" description="Histidine kinase/HSP90-like ATPase" evidence="2">
    <location>
        <begin position="28"/>
        <end position="132"/>
    </location>
</feature>
<evidence type="ECO:0000313" key="4">
    <source>
        <dbReference type="Proteomes" id="UP000469346"/>
    </source>
</evidence>
<gene>
    <name evidence="3" type="ORF">G3N55_09980</name>
</gene>
<name>A0A6N9TUQ5_DISTH</name>
<organism evidence="3 4">
    <name type="scientific">Dissulfurirhabdus thermomarina</name>
    <dbReference type="NCBI Taxonomy" id="1765737"/>
    <lineage>
        <taxon>Bacteria</taxon>
        <taxon>Deltaproteobacteria</taxon>
        <taxon>Dissulfurirhabdaceae</taxon>
        <taxon>Dissulfurirhabdus</taxon>
    </lineage>
</organism>
<evidence type="ECO:0000256" key="1">
    <source>
        <dbReference type="ARBA" id="ARBA00022527"/>
    </source>
</evidence>
<dbReference type="EMBL" id="JAAGRR010000127">
    <property type="protein sequence ID" value="NDY43167.1"/>
    <property type="molecule type" value="Genomic_DNA"/>
</dbReference>
<dbReference type="Gene3D" id="3.30.565.10">
    <property type="entry name" value="Histidine kinase-like ATPase, C-terminal domain"/>
    <property type="match status" value="1"/>
</dbReference>
<dbReference type="Pfam" id="PF13581">
    <property type="entry name" value="HATPase_c_2"/>
    <property type="match status" value="1"/>
</dbReference>
<dbReference type="PANTHER" id="PTHR35526">
    <property type="entry name" value="ANTI-SIGMA-F FACTOR RSBW-RELATED"/>
    <property type="match status" value="1"/>
</dbReference>
<dbReference type="Proteomes" id="UP000469346">
    <property type="component" value="Unassembled WGS sequence"/>
</dbReference>
<keyword evidence="1" id="KW-0723">Serine/threonine-protein kinase</keyword>
<dbReference type="PANTHER" id="PTHR35526:SF3">
    <property type="entry name" value="ANTI-SIGMA-F FACTOR RSBW"/>
    <property type="match status" value="1"/>
</dbReference>
<evidence type="ECO:0000259" key="2">
    <source>
        <dbReference type="Pfam" id="PF13581"/>
    </source>
</evidence>
<accession>A0A6N9TUQ5</accession>
<keyword evidence="4" id="KW-1185">Reference proteome</keyword>
<dbReference type="RefSeq" id="WP_163299281.1">
    <property type="nucleotide sequence ID" value="NZ_JAAGRR010000127.1"/>
</dbReference>
<dbReference type="SUPFAM" id="SSF55874">
    <property type="entry name" value="ATPase domain of HSP90 chaperone/DNA topoisomerase II/histidine kinase"/>
    <property type="match status" value="1"/>
</dbReference>
<keyword evidence="1" id="KW-0418">Kinase</keyword>
<evidence type="ECO:0000313" key="3">
    <source>
        <dbReference type="EMBL" id="NDY43167.1"/>
    </source>
</evidence>